<dbReference type="KEGG" id="nbv:T478_1219"/>
<dbReference type="EMBL" id="LXWN01000001">
    <property type="protein sequence ID" value="PTL88397.1"/>
    <property type="molecule type" value="Genomic_DNA"/>
</dbReference>
<dbReference type="Pfam" id="PF05916">
    <property type="entry name" value="Sld5"/>
    <property type="match status" value="1"/>
</dbReference>
<dbReference type="InterPro" id="IPR038437">
    <property type="entry name" value="GINS_Psf3_sf"/>
</dbReference>
<accession>A0A0A7UZM1</accession>
<dbReference type="HOGENOM" id="CLU_128581_0_0_2"/>
<evidence type="ECO:0000259" key="1">
    <source>
        <dbReference type="Pfam" id="PF05916"/>
    </source>
</evidence>
<proteinExistence type="predicted"/>
<keyword evidence="5" id="KW-1185">Reference proteome</keyword>
<evidence type="ECO:0000313" key="2">
    <source>
        <dbReference type="EMBL" id="AJA92053.1"/>
    </source>
</evidence>
<evidence type="ECO:0000313" key="3">
    <source>
        <dbReference type="EMBL" id="PTL88397.1"/>
    </source>
</evidence>
<reference evidence="2 4" key="1">
    <citation type="journal article" date="2015" name="Proc. Natl. Acad. Sci. U.S.A.">
        <title>Genomic and proteomic characterization of "Candidatus Nitrosopelagicus brevis": An ammonia-oxidizing archaeon from the open ocean.</title>
        <authorList>
            <person name="Santoro A.E."/>
            <person name="Dupont C.L."/>
            <person name="Richter R.A."/>
            <person name="Craig M.T."/>
            <person name="Carini P."/>
            <person name="McIlvin M.R."/>
            <person name="Yang Y."/>
            <person name="Orsi W.D."/>
            <person name="Moran D.M."/>
            <person name="Saito M.A."/>
        </authorList>
    </citation>
    <scope>NUCLEOTIDE SEQUENCE [LARGE SCALE GENOMIC DNA]</scope>
    <source>
        <strain evidence="2">CN25</strain>
        <strain evidence="4">V2</strain>
    </source>
</reference>
<dbReference type="InterPro" id="IPR021151">
    <property type="entry name" value="GINS_A"/>
</dbReference>
<evidence type="ECO:0000313" key="5">
    <source>
        <dbReference type="Proteomes" id="UP000241022"/>
    </source>
</evidence>
<dbReference type="EMBL" id="CP007026">
    <property type="protein sequence ID" value="AJA92053.1"/>
    <property type="molecule type" value="Genomic_DNA"/>
</dbReference>
<dbReference type="STRING" id="1410606.T478_1219"/>
<organism evidence="2 4">
    <name type="scientific">Candidatus Nitrosopelagicus brevis</name>
    <dbReference type="NCBI Taxonomy" id="1410606"/>
    <lineage>
        <taxon>Archaea</taxon>
        <taxon>Nitrososphaerota</taxon>
    </lineage>
</organism>
<dbReference type="Proteomes" id="UP000030944">
    <property type="component" value="Chromosome"/>
</dbReference>
<feature type="domain" description="GINS subunit" evidence="1">
    <location>
        <begin position="74"/>
        <end position="166"/>
    </location>
</feature>
<reference evidence="3 5" key="3">
    <citation type="submission" date="2018-04" db="EMBL/GenBank/DDBJ databases">
        <title>Transcriptomics of ammonia oxidizing archaea.</title>
        <authorList>
            <person name="Carini P."/>
        </authorList>
    </citation>
    <scope>NUCLEOTIDE SEQUENCE [LARGE SCALE GENOMIC DNA]</scope>
    <source>
        <strain evidence="3 5">U25</strain>
    </source>
</reference>
<dbReference type="AlphaFoldDB" id="A0A0A7UZM1"/>
<dbReference type="RefSeq" id="WP_048106010.1">
    <property type="nucleotide sequence ID" value="NZ_CP007026.1"/>
</dbReference>
<protein>
    <submittedName>
        <fullName evidence="2">GINS complex protein</fullName>
    </submittedName>
</protein>
<dbReference type="Proteomes" id="UP000241022">
    <property type="component" value="Unassembled WGS sequence"/>
</dbReference>
<dbReference type="Gene3D" id="1.20.58.2050">
    <property type="match status" value="1"/>
</dbReference>
<sequence>MELEDVIKVHSIGYGLEDVKVEFKHDLKMDVSGVQIDGKENEMMNIPRWVADILESEKHVILHEQDMIKELKQAKVKEDIADEDTLATLDKHFYIKLHAYMKKLETVDFDKAESMLNQLVRIRQGKIVRLADSSKLTSDLSSKLSVEEEVYYNQIHNASLAFKEQILGKKK</sequence>
<evidence type="ECO:0000313" key="4">
    <source>
        <dbReference type="Proteomes" id="UP000030944"/>
    </source>
</evidence>
<gene>
    <name evidence="3" type="ORF">A7X95_03920</name>
    <name evidence="2" type="ORF">T478_1219</name>
</gene>
<dbReference type="CDD" id="cd11714">
    <property type="entry name" value="GINS_A_archaea"/>
    <property type="match status" value="1"/>
</dbReference>
<name>A0A0A7UZM1_9ARCH</name>
<reference evidence="3" key="2">
    <citation type="submission" date="2016-05" db="EMBL/GenBank/DDBJ databases">
        <authorList>
            <person name="Lavstsen T."/>
            <person name="Jespersen J.S."/>
        </authorList>
    </citation>
    <scope>NUCLEOTIDE SEQUENCE [LARGE SCALE GENOMIC DNA]</scope>
    <source>
        <strain evidence="3">U25</strain>
    </source>
</reference>
<dbReference type="GeneID" id="24817100"/>